<dbReference type="PANTHER" id="PTHR44218:SF6">
    <property type="entry name" value="PROTEIN SUPPRESSOR OF PHYA-105 1"/>
    <property type="match status" value="1"/>
</dbReference>
<dbReference type="SUPFAM" id="SSF50978">
    <property type="entry name" value="WD40 repeat-like"/>
    <property type="match status" value="1"/>
</dbReference>
<feature type="non-terminal residue" evidence="4">
    <location>
        <position position="1"/>
    </location>
</feature>
<evidence type="ECO:0000256" key="1">
    <source>
        <dbReference type="ARBA" id="ARBA00022574"/>
    </source>
</evidence>
<name>A0A1S3ZN99_TOBAC</name>
<dbReference type="PANTHER" id="PTHR44218">
    <property type="entry name" value="PROTEIN SPA1-RELATED 2"/>
    <property type="match status" value="1"/>
</dbReference>
<feature type="repeat" description="WD" evidence="3">
    <location>
        <begin position="112"/>
        <end position="152"/>
    </location>
</feature>
<dbReference type="GO" id="GO:0009640">
    <property type="term" value="P:photomorphogenesis"/>
    <property type="evidence" value="ECO:0007669"/>
    <property type="project" value="InterPro"/>
</dbReference>
<keyword evidence="2" id="KW-0677">Repeat</keyword>
<dbReference type="OrthoDB" id="273771at2759"/>
<dbReference type="InterPro" id="IPR036322">
    <property type="entry name" value="WD40_repeat_dom_sf"/>
</dbReference>
<keyword evidence="1 3" id="KW-0853">WD repeat</keyword>
<proteinExistence type="predicted"/>
<dbReference type="InterPro" id="IPR001680">
    <property type="entry name" value="WD40_rpt"/>
</dbReference>
<dbReference type="PROSITE" id="PS50082">
    <property type="entry name" value="WD_REPEATS_2"/>
    <property type="match status" value="1"/>
</dbReference>
<dbReference type="OMA" id="TRANICA"/>
<dbReference type="PROSITE" id="PS00678">
    <property type="entry name" value="WD_REPEATS_1"/>
    <property type="match status" value="1"/>
</dbReference>
<dbReference type="Pfam" id="PF00400">
    <property type="entry name" value="WD40"/>
    <property type="match status" value="2"/>
</dbReference>
<dbReference type="SMR" id="A0A1S3ZN99"/>
<dbReference type="PaxDb" id="4097-A0A1S3ZN99"/>
<gene>
    <name evidence="4" type="primary">LOC107788573</name>
</gene>
<dbReference type="PROSITE" id="PS50294">
    <property type="entry name" value="WD_REPEATS_REGION"/>
    <property type="match status" value="1"/>
</dbReference>
<reference evidence="4" key="1">
    <citation type="submission" date="2025-08" db="UniProtKB">
        <authorList>
            <consortium name="RefSeq"/>
        </authorList>
    </citation>
    <scope>IDENTIFICATION</scope>
</reference>
<dbReference type="InterPro" id="IPR015943">
    <property type="entry name" value="WD40/YVTN_repeat-like_dom_sf"/>
</dbReference>
<protein>
    <submittedName>
        <fullName evidence="4">Protein SUPPRESSOR OF PHYA-105 1</fullName>
    </submittedName>
</protein>
<dbReference type="KEGG" id="nta:107788573"/>
<dbReference type="RefSeq" id="XP_016465738.1">
    <property type="nucleotide sequence ID" value="XM_016610252.1"/>
</dbReference>
<dbReference type="InterPro" id="IPR019775">
    <property type="entry name" value="WD40_repeat_CS"/>
</dbReference>
<dbReference type="SMART" id="SM00320">
    <property type="entry name" value="WD40"/>
    <property type="match status" value="4"/>
</dbReference>
<evidence type="ECO:0000256" key="3">
    <source>
        <dbReference type="PROSITE-ProRule" id="PRU00221"/>
    </source>
</evidence>
<organism evidence="4">
    <name type="scientific">Nicotiana tabacum</name>
    <name type="common">Common tobacco</name>
    <dbReference type="NCBI Taxonomy" id="4097"/>
    <lineage>
        <taxon>Eukaryota</taxon>
        <taxon>Viridiplantae</taxon>
        <taxon>Streptophyta</taxon>
        <taxon>Embryophyta</taxon>
        <taxon>Tracheophyta</taxon>
        <taxon>Spermatophyta</taxon>
        <taxon>Magnoliopsida</taxon>
        <taxon>eudicotyledons</taxon>
        <taxon>Gunneridae</taxon>
        <taxon>Pentapetalae</taxon>
        <taxon>asterids</taxon>
        <taxon>lamiids</taxon>
        <taxon>Solanales</taxon>
        <taxon>Solanaceae</taxon>
        <taxon>Nicotianoideae</taxon>
        <taxon>Nicotianeae</taxon>
        <taxon>Nicotiana</taxon>
    </lineage>
</organism>
<sequence length="251" mass="27932">TPTNNCRDHKPDLFDELINFLKTPTQICLSQNLWHDPSYPKNTVGHFVLFHSAHSIKFTFVQKNSVCTIRNNANVCCIQFSPDSSHFLAYSSADYKTYCYDLRNISAPWCILAGHEKAVSYAKFLDAETLISASTDNSLKIWDLNKTNSSGYSADACVLTLKGHTNEKNFVGLSVSDGYITCGSETNEVFSYYKSLPMPITSHKFGSIDPISGKETDDDNGQFVSSVCWRQKSNMVLAANSSGCIKLLEMV</sequence>
<dbReference type="Gene3D" id="2.130.10.10">
    <property type="entry name" value="YVTN repeat-like/Quinoprotein amine dehydrogenase"/>
    <property type="match status" value="1"/>
</dbReference>
<evidence type="ECO:0000313" key="4">
    <source>
        <dbReference type="RefSeq" id="XP_016465738.1"/>
    </source>
</evidence>
<evidence type="ECO:0000256" key="2">
    <source>
        <dbReference type="ARBA" id="ARBA00022737"/>
    </source>
</evidence>
<dbReference type="AlphaFoldDB" id="A0A1S3ZN99"/>
<dbReference type="InterPro" id="IPR044630">
    <property type="entry name" value="SPA1/2/3/4"/>
</dbReference>
<dbReference type="STRING" id="4097.A0A1S3ZN99"/>
<accession>A0A1S3ZN99</accession>